<dbReference type="SMART" id="SM00979">
    <property type="entry name" value="TIFY"/>
    <property type="match status" value="1"/>
</dbReference>
<evidence type="ECO:0000313" key="4">
    <source>
        <dbReference type="EMBL" id="ABP35523.1"/>
    </source>
</evidence>
<dbReference type="EMBL" id="EF192422">
    <property type="protein sequence ID" value="ABP35523.1"/>
    <property type="molecule type" value="mRNA"/>
</dbReference>
<comment type="domain">
    <text evidence="2">The jas domain is required for interaction with COI1.</text>
</comment>
<dbReference type="GO" id="GO:2000022">
    <property type="term" value="P:regulation of jasmonic acid mediated signaling pathway"/>
    <property type="evidence" value="ECO:0007669"/>
    <property type="project" value="UniProtKB-UniRule"/>
</dbReference>
<dbReference type="Pfam" id="PF06200">
    <property type="entry name" value="tify"/>
    <property type="match status" value="1"/>
</dbReference>
<evidence type="ECO:0000256" key="2">
    <source>
        <dbReference type="RuleBase" id="RU369065"/>
    </source>
</evidence>
<reference evidence="4" key="1">
    <citation type="submission" date="2006-12" db="EMBL/GenBank/DDBJ databases">
        <title>Characterization of full-length enriched expressed sequence tags (ESTs) of dehydration-treated white fibrous roots of sweet potato.</title>
        <authorList>
            <person name="Song W.-K."/>
            <person name="Kim S.-H."/>
            <person name="Kim Y.-H."/>
            <person name="Lee H.-S."/>
            <person name="Kwon S.-Y."/>
            <person name="Kwak S.-S."/>
        </authorList>
    </citation>
    <scope>NUCLEOTIDE SEQUENCE</scope>
</reference>
<dbReference type="PANTHER" id="PTHR33077">
    <property type="entry name" value="PROTEIN TIFY 4A-RELATED-RELATED"/>
    <property type="match status" value="1"/>
</dbReference>
<comment type="similarity">
    <text evidence="1 2">Belongs to the TIFY/JAZ family.</text>
</comment>
<dbReference type="PROSITE" id="PS51320">
    <property type="entry name" value="TIFY"/>
    <property type="match status" value="1"/>
</dbReference>
<feature type="domain" description="Tify" evidence="3">
    <location>
        <begin position="97"/>
        <end position="132"/>
    </location>
</feature>
<dbReference type="InterPro" id="IPR040390">
    <property type="entry name" value="TIFY/JAZ"/>
</dbReference>
<comment type="function">
    <text evidence="2">Repressor of jasmonate responses.</text>
</comment>
<organism evidence="4">
    <name type="scientific">Ipomoea batatas</name>
    <name type="common">Sweet potato</name>
    <name type="synonym">Convolvulus batatas</name>
    <dbReference type="NCBI Taxonomy" id="4120"/>
    <lineage>
        <taxon>Eukaryota</taxon>
        <taxon>Viridiplantae</taxon>
        <taxon>Streptophyta</taxon>
        <taxon>Embryophyta</taxon>
        <taxon>Tracheophyta</taxon>
        <taxon>Spermatophyta</taxon>
        <taxon>Magnoliopsida</taxon>
        <taxon>eudicotyledons</taxon>
        <taxon>Gunneridae</taxon>
        <taxon>Pentapetalae</taxon>
        <taxon>asterids</taxon>
        <taxon>lamiids</taxon>
        <taxon>Solanales</taxon>
        <taxon>Convolvulaceae</taxon>
        <taxon>Ipomoeeae</taxon>
        <taxon>Ipomoea</taxon>
    </lineage>
</organism>
<dbReference type="GO" id="GO:0009611">
    <property type="term" value="P:response to wounding"/>
    <property type="evidence" value="ECO:0007669"/>
    <property type="project" value="UniProtKB-UniRule"/>
</dbReference>
<dbReference type="PANTHER" id="PTHR33077:SF140">
    <property type="entry name" value="PROTEIN TIFY 10B"/>
    <property type="match status" value="1"/>
</dbReference>
<keyword evidence="2" id="KW-0539">Nucleus</keyword>
<dbReference type="GO" id="GO:0005634">
    <property type="term" value="C:nucleus"/>
    <property type="evidence" value="ECO:0007669"/>
    <property type="project" value="UniProtKB-SubCell"/>
</dbReference>
<sequence length="248" mass="26881">MGSSEIVDSGRPSGQKSNFSHTCTLLSQYLKEKGSFGDLSLGISRNFEGSGTAAQTMNLLPMIEKSGQNSGPKPGNLLPNFTKEEATKKTDSSVAKAETEKSQMTIFYGGQVLVFNDFPAEKVKEIMVLAKGGNPTQNPPNIFSYNNNTPPLVFPKPVEFSATNMVTPPAVPKVVPTLGNQKPITFDLPIARRHSLARFLEKRKDRVTSKAPYPIGNGMAGSFKPEESNKKAWLGLGAQIPVKIEHQS</sequence>
<evidence type="ECO:0000256" key="1">
    <source>
        <dbReference type="ARBA" id="ARBA00008614"/>
    </source>
</evidence>
<keyword evidence="2" id="KW-1184">Jasmonic acid signaling pathway</keyword>
<dbReference type="GO" id="GO:0031347">
    <property type="term" value="P:regulation of defense response"/>
    <property type="evidence" value="ECO:0007669"/>
    <property type="project" value="UniProtKB-UniRule"/>
</dbReference>
<comment type="subcellular location">
    <subcellularLocation>
        <location evidence="2">Nucleus</location>
    </subcellularLocation>
</comment>
<dbReference type="Pfam" id="PF09425">
    <property type="entry name" value="Jas_motif"/>
    <property type="match status" value="1"/>
</dbReference>
<name>B8LFH2_IPOBA</name>
<dbReference type="AlphaFoldDB" id="B8LFH2"/>
<proteinExistence type="evidence at transcript level"/>
<evidence type="ECO:0000259" key="3">
    <source>
        <dbReference type="PROSITE" id="PS51320"/>
    </source>
</evidence>
<protein>
    <recommendedName>
        <fullName evidence="2">Protein TIFY</fullName>
    </recommendedName>
    <alternativeName>
        <fullName evidence="2">Jasmonate ZIM domain-containing protein</fullName>
    </alternativeName>
</protein>
<dbReference type="InterPro" id="IPR018467">
    <property type="entry name" value="CCT_CS"/>
</dbReference>
<accession>B8LFH2</accession>
<dbReference type="InterPro" id="IPR010399">
    <property type="entry name" value="Tify_dom"/>
</dbReference>